<dbReference type="STRING" id="1318466.BN85404090"/>
<keyword evidence="4" id="KW-0067">ATP-binding</keyword>
<dbReference type="InterPro" id="IPR053149">
    <property type="entry name" value="TPK"/>
</dbReference>
<evidence type="ECO:0000259" key="6">
    <source>
        <dbReference type="SMART" id="SM00983"/>
    </source>
</evidence>
<dbReference type="GO" id="GO:0009229">
    <property type="term" value="P:thiamine diphosphate biosynthetic process"/>
    <property type="evidence" value="ECO:0007669"/>
    <property type="project" value="InterPro"/>
</dbReference>
<evidence type="ECO:0000256" key="2">
    <source>
        <dbReference type="ARBA" id="ARBA00022741"/>
    </source>
</evidence>
<keyword evidence="3 7" id="KW-0418">Kinase</keyword>
<keyword evidence="1 7" id="KW-0808">Transferase</keyword>
<dbReference type="Pfam" id="PF04265">
    <property type="entry name" value="TPK_B1_binding"/>
    <property type="match status" value="1"/>
</dbReference>
<keyword evidence="2" id="KW-0547">Nucleotide-binding</keyword>
<dbReference type="RefSeq" id="WP_026656970.1">
    <property type="nucleotide sequence ID" value="NC_022538.1"/>
</dbReference>
<dbReference type="AlphaFoldDB" id="U4KRA3"/>
<dbReference type="PANTHER" id="PTHR41299">
    <property type="entry name" value="THIAMINE PYROPHOSPHOKINASE"/>
    <property type="match status" value="1"/>
</dbReference>
<dbReference type="SMART" id="SM00983">
    <property type="entry name" value="TPK_B1_binding"/>
    <property type="match status" value="1"/>
</dbReference>
<dbReference type="GO" id="GO:0030975">
    <property type="term" value="F:thiamine binding"/>
    <property type="evidence" value="ECO:0007669"/>
    <property type="project" value="InterPro"/>
</dbReference>
<dbReference type="PANTHER" id="PTHR41299:SF1">
    <property type="entry name" value="THIAMINE PYROPHOSPHOKINASE"/>
    <property type="match status" value="1"/>
</dbReference>
<proteinExistence type="predicted"/>
<dbReference type="GO" id="GO:0006772">
    <property type="term" value="P:thiamine metabolic process"/>
    <property type="evidence" value="ECO:0007669"/>
    <property type="project" value="UniProtKB-UniRule"/>
</dbReference>
<dbReference type="InterPro" id="IPR006282">
    <property type="entry name" value="Thi_PPkinase"/>
</dbReference>
<dbReference type="GO" id="GO:0016301">
    <property type="term" value="F:kinase activity"/>
    <property type="evidence" value="ECO:0007669"/>
    <property type="project" value="UniProtKB-KW"/>
</dbReference>
<dbReference type="Proteomes" id="UP000032740">
    <property type="component" value="Chromosome"/>
</dbReference>
<dbReference type="NCBIfam" id="TIGR01378">
    <property type="entry name" value="thi_PPkinase"/>
    <property type="match status" value="1"/>
</dbReference>
<dbReference type="SUPFAM" id="SSF63862">
    <property type="entry name" value="Thiamin pyrophosphokinase, substrate-binding domain"/>
    <property type="match status" value="1"/>
</dbReference>
<dbReference type="GO" id="GO:0004788">
    <property type="term" value="F:thiamine diphosphokinase activity"/>
    <property type="evidence" value="ECO:0007669"/>
    <property type="project" value="UniProtKB-UniRule"/>
</dbReference>
<gene>
    <name evidence="7" type="primary">thi80</name>
    <name evidence="7" type="ORF">BN85404090</name>
</gene>
<sequence>MLKIVYVIAPPIDFDLHKIVTKNSFVIAVDSAVEAVISQNIPIDLAVGDFDSLKDKGLLEGLNVIKLNEEKDDTDTAVALNEAYKKEADYVYLVGGINGDRAEHMIANIFLLEKYPKLEIKNDHMRIKKLPAGSYDLSFKGYISLFGFPSAVLSLEGFKYPLNRYKMDFADPVGISNELNDYKGKITILEGSVIVILSKKA</sequence>
<dbReference type="Gene3D" id="3.40.50.10240">
    <property type="entry name" value="Thiamin pyrophosphokinase, catalytic domain"/>
    <property type="match status" value="1"/>
</dbReference>
<dbReference type="InterPro" id="IPR036759">
    <property type="entry name" value="TPK_catalytic_sf"/>
</dbReference>
<reference evidence="7 8" key="1">
    <citation type="journal article" date="2013" name="J. Mol. Microbiol. Biotechnol.">
        <title>Analysis of the Complete Genomes of Acholeplasma brassicae , A. palmae and A. laidlawii and Their Comparison to the Obligate Parasites from ' Candidatus Phytoplasma'.</title>
        <authorList>
            <person name="Kube M."/>
            <person name="Siewert C."/>
            <person name="Migdoll A.M."/>
            <person name="Duduk B."/>
            <person name="Holz S."/>
            <person name="Rabus R."/>
            <person name="Seemuller E."/>
            <person name="Mitrovic J."/>
            <person name="Muller I."/>
            <person name="Buttner C."/>
            <person name="Reinhardt R."/>
        </authorList>
    </citation>
    <scope>NUCLEOTIDE SEQUENCE [LARGE SCALE GENOMIC DNA]</scope>
    <source>
        <strain evidence="7 8">J233</strain>
    </source>
</reference>
<dbReference type="Pfam" id="PF04263">
    <property type="entry name" value="TPK_catalytic"/>
    <property type="match status" value="1"/>
</dbReference>
<dbReference type="CDD" id="cd07995">
    <property type="entry name" value="TPK"/>
    <property type="match status" value="1"/>
</dbReference>
<dbReference type="InterPro" id="IPR007373">
    <property type="entry name" value="Thiamin_PyroPKinase_B1-bd"/>
</dbReference>
<dbReference type="SUPFAM" id="SSF63999">
    <property type="entry name" value="Thiamin pyrophosphokinase, catalytic domain"/>
    <property type="match status" value="1"/>
</dbReference>
<evidence type="ECO:0000256" key="5">
    <source>
        <dbReference type="NCBIfam" id="TIGR01378"/>
    </source>
</evidence>
<dbReference type="InterPro" id="IPR007371">
    <property type="entry name" value="TPK_catalytic"/>
</dbReference>
<protein>
    <recommendedName>
        <fullName evidence="5">Thiamine diphosphokinase</fullName>
        <ecNumber evidence="5">2.7.6.2</ecNumber>
    </recommendedName>
</protein>
<dbReference type="EMBL" id="FO681347">
    <property type="protein sequence ID" value="CCV63986.1"/>
    <property type="molecule type" value="Genomic_DNA"/>
</dbReference>
<evidence type="ECO:0000256" key="1">
    <source>
        <dbReference type="ARBA" id="ARBA00022679"/>
    </source>
</evidence>
<keyword evidence="8" id="KW-1185">Reference proteome</keyword>
<dbReference type="GO" id="GO:0005524">
    <property type="term" value="F:ATP binding"/>
    <property type="evidence" value="ECO:0007669"/>
    <property type="project" value="UniProtKB-KW"/>
</dbReference>
<accession>U4KRA3</accession>
<name>U4KRA3_ALTPJ</name>
<dbReference type="KEGG" id="apal:BN85404090"/>
<feature type="domain" description="Thiamin pyrophosphokinase thiamin-binding" evidence="6">
    <location>
        <begin position="133"/>
        <end position="194"/>
    </location>
</feature>
<dbReference type="InterPro" id="IPR036371">
    <property type="entry name" value="TPK_B1-bd_sf"/>
</dbReference>
<evidence type="ECO:0000313" key="8">
    <source>
        <dbReference type="Proteomes" id="UP000032740"/>
    </source>
</evidence>
<dbReference type="HOGENOM" id="CLU_044237_1_0_14"/>
<evidence type="ECO:0000256" key="4">
    <source>
        <dbReference type="ARBA" id="ARBA00022840"/>
    </source>
</evidence>
<dbReference type="EC" id="2.7.6.2" evidence="5"/>
<evidence type="ECO:0000256" key="3">
    <source>
        <dbReference type="ARBA" id="ARBA00022777"/>
    </source>
</evidence>
<organism evidence="7 8">
    <name type="scientific">Alteracholeplasma palmae (strain ATCC 49389 / J233)</name>
    <name type="common">Acholeplasma palmae</name>
    <dbReference type="NCBI Taxonomy" id="1318466"/>
    <lineage>
        <taxon>Bacteria</taxon>
        <taxon>Bacillati</taxon>
        <taxon>Mycoplasmatota</taxon>
        <taxon>Mollicutes</taxon>
        <taxon>Acholeplasmatales</taxon>
        <taxon>Acholeplasmataceae</taxon>
        <taxon>Acholeplasma</taxon>
    </lineage>
</organism>
<evidence type="ECO:0000313" key="7">
    <source>
        <dbReference type="EMBL" id="CCV63986.1"/>
    </source>
</evidence>
<dbReference type="OrthoDB" id="9804377at2"/>